<accession>A0A9P7JAG9</accession>
<evidence type="ECO:0000313" key="3">
    <source>
        <dbReference type="Proteomes" id="UP000807769"/>
    </source>
</evidence>
<feature type="compositionally biased region" description="Low complexity" evidence="1">
    <location>
        <begin position="127"/>
        <end position="140"/>
    </location>
</feature>
<name>A0A9P7JAG9_9AGAM</name>
<dbReference type="RefSeq" id="XP_041189669.1">
    <property type="nucleotide sequence ID" value="XM_041343548.1"/>
</dbReference>
<feature type="region of interest" description="Disordered" evidence="1">
    <location>
        <begin position="1"/>
        <end position="305"/>
    </location>
</feature>
<dbReference type="GeneID" id="64637564"/>
<protein>
    <submittedName>
        <fullName evidence="2">Uncharacterized protein</fullName>
    </submittedName>
</protein>
<feature type="compositionally biased region" description="Basic residues" evidence="1">
    <location>
        <begin position="193"/>
        <end position="204"/>
    </location>
</feature>
<comment type="caution">
    <text evidence="2">The sequence shown here is derived from an EMBL/GenBank/DDBJ whole genome shotgun (WGS) entry which is preliminary data.</text>
</comment>
<feature type="compositionally biased region" description="Polar residues" evidence="1">
    <location>
        <begin position="180"/>
        <end position="191"/>
    </location>
</feature>
<feature type="compositionally biased region" description="Basic and acidic residues" evidence="1">
    <location>
        <begin position="117"/>
        <end position="126"/>
    </location>
</feature>
<organism evidence="2 3">
    <name type="scientific">Suillus subaureus</name>
    <dbReference type="NCBI Taxonomy" id="48587"/>
    <lineage>
        <taxon>Eukaryota</taxon>
        <taxon>Fungi</taxon>
        <taxon>Dikarya</taxon>
        <taxon>Basidiomycota</taxon>
        <taxon>Agaricomycotina</taxon>
        <taxon>Agaricomycetes</taxon>
        <taxon>Agaricomycetidae</taxon>
        <taxon>Boletales</taxon>
        <taxon>Suillineae</taxon>
        <taxon>Suillaceae</taxon>
        <taxon>Suillus</taxon>
    </lineage>
</organism>
<keyword evidence="3" id="KW-1185">Reference proteome</keyword>
<reference evidence="2" key="1">
    <citation type="journal article" date="2020" name="New Phytol.">
        <title>Comparative genomics reveals dynamic genome evolution in host specialist ectomycorrhizal fungi.</title>
        <authorList>
            <person name="Lofgren L.A."/>
            <person name="Nguyen N.H."/>
            <person name="Vilgalys R."/>
            <person name="Ruytinx J."/>
            <person name="Liao H.L."/>
            <person name="Branco S."/>
            <person name="Kuo A."/>
            <person name="LaButti K."/>
            <person name="Lipzen A."/>
            <person name="Andreopoulos W."/>
            <person name="Pangilinan J."/>
            <person name="Riley R."/>
            <person name="Hundley H."/>
            <person name="Na H."/>
            <person name="Barry K."/>
            <person name="Grigoriev I.V."/>
            <person name="Stajich J.E."/>
            <person name="Kennedy P.G."/>
        </authorList>
    </citation>
    <scope>NUCLEOTIDE SEQUENCE</scope>
    <source>
        <strain evidence="2">MN1</strain>
    </source>
</reference>
<dbReference type="EMBL" id="JABBWG010000031">
    <property type="protein sequence ID" value="KAG1810889.1"/>
    <property type="molecule type" value="Genomic_DNA"/>
</dbReference>
<feature type="compositionally biased region" description="Low complexity" evidence="1">
    <location>
        <begin position="233"/>
        <end position="257"/>
    </location>
</feature>
<feature type="compositionally biased region" description="Pro residues" evidence="1">
    <location>
        <begin position="14"/>
        <end position="26"/>
    </location>
</feature>
<evidence type="ECO:0000256" key="1">
    <source>
        <dbReference type="SAM" id="MobiDB-lite"/>
    </source>
</evidence>
<sequence>MSRPSPGPSWTVLPEPPNTSPAPTPRSDPASDLGDDEEDNFDTPPGKRKAIESPVSVPRPQKLARFNDNGQRISRAEVSHSGRRTNGTAPSSLTQPPKIAKTSRSSFLSQPARVQRVRPEKGKDRTSSGQSSSSLSDHISTMLQKQNMRLKRVETARKTARKTTGSRRVSTSDLIRAVQKPSSGSEVSSAATRVRRGSVRRFPRGRPPPSSDVIELTDSSGSARRRRARGDDPIIISSSDADTPPRQPQPSQTPISRKAGPKRPPPPNAEVICISDSDDDNVPAPSTATAVLPIQEPSTALPSPPPIVMEPENEIMVDLEHQAPENLYYELMEPESNFDEELARSELQRQTEELFSYIDLDPPEPTFADQIASPIAHDDCDVAQDPHVPAPDMLTDFTLPSSEQATGTSPSDTVPVEITSQRIVVDTLSHLESSSGSKSSMIAPEVPFQTHATVPAIAKPSIAWNYTLPTTNPFFARALAFNAKALKKTSTPSCSGI</sequence>
<dbReference type="Proteomes" id="UP000807769">
    <property type="component" value="Unassembled WGS sequence"/>
</dbReference>
<dbReference type="AlphaFoldDB" id="A0A9P7JAG9"/>
<feature type="compositionally biased region" description="Polar residues" evidence="1">
    <location>
        <begin position="84"/>
        <end position="95"/>
    </location>
</feature>
<gene>
    <name evidence="2" type="ORF">BJ212DRAFT_573399</name>
</gene>
<evidence type="ECO:0000313" key="2">
    <source>
        <dbReference type="EMBL" id="KAG1810889.1"/>
    </source>
</evidence>
<proteinExistence type="predicted"/>
<dbReference type="OrthoDB" id="2687178at2759"/>